<reference evidence="4" key="2">
    <citation type="journal article" date="2019" name="Int. J. Syst. Evol. Microbiol.">
        <title>The Global Catalogue of Microorganisms (GCM) 10K type strain sequencing project: providing services to taxonomists for standard genome sequencing and annotation.</title>
        <authorList>
            <consortium name="The Broad Institute Genomics Platform"/>
            <consortium name="The Broad Institute Genome Sequencing Center for Infectious Disease"/>
            <person name="Wu L."/>
            <person name="Ma J."/>
        </authorList>
    </citation>
    <scope>NUCLEOTIDE SEQUENCE [LARGE SCALE GENOMIC DNA]</scope>
    <source>
        <strain evidence="4">NBRC 107715</strain>
    </source>
</reference>
<evidence type="ECO:0000313" key="2">
    <source>
        <dbReference type="EMBL" id="GLS65485.1"/>
    </source>
</evidence>
<sequence>MSDRAELTDSGFVVRDPHGEAVAIVSFTPGKGEASVAIASSRAVEAVLPLAELKTFAETLARAHRAALLAQVTDDAAPCVPRSADLPAVTSPWG</sequence>
<evidence type="ECO:0000313" key="3">
    <source>
        <dbReference type="Proteomes" id="UP000321960"/>
    </source>
</evidence>
<organism evidence="1 3">
    <name type="scientific">Methylobacterium oxalidis</name>
    <dbReference type="NCBI Taxonomy" id="944322"/>
    <lineage>
        <taxon>Bacteria</taxon>
        <taxon>Pseudomonadati</taxon>
        <taxon>Pseudomonadota</taxon>
        <taxon>Alphaproteobacteria</taxon>
        <taxon>Hyphomicrobiales</taxon>
        <taxon>Methylobacteriaceae</taxon>
        <taxon>Methylobacterium</taxon>
    </lineage>
</organism>
<reference evidence="2" key="4">
    <citation type="submission" date="2023-01" db="EMBL/GenBank/DDBJ databases">
        <title>Draft genome sequence of Methylobacterium oxalidis strain NBRC 107715.</title>
        <authorList>
            <person name="Sun Q."/>
            <person name="Mori K."/>
        </authorList>
    </citation>
    <scope>NUCLEOTIDE SEQUENCE</scope>
    <source>
        <strain evidence="2">NBRC 107715</strain>
    </source>
</reference>
<dbReference type="EMBL" id="BJZU01000104">
    <property type="protein sequence ID" value="GEP06445.1"/>
    <property type="molecule type" value="Genomic_DNA"/>
</dbReference>
<proteinExistence type="predicted"/>
<evidence type="ECO:0000313" key="4">
    <source>
        <dbReference type="Proteomes" id="UP001156856"/>
    </source>
</evidence>
<accession>A0A512J957</accession>
<reference evidence="1 3" key="3">
    <citation type="submission" date="2019-07" db="EMBL/GenBank/DDBJ databases">
        <title>Whole genome shotgun sequence of Methylobacterium oxalidis NBRC 107715.</title>
        <authorList>
            <person name="Hosoyama A."/>
            <person name="Uohara A."/>
            <person name="Ohji S."/>
            <person name="Ichikawa N."/>
        </authorList>
    </citation>
    <scope>NUCLEOTIDE SEQUENCE [LARGE SCALE GENOMIC DNA]</scope>
    <source>
        <strain evidence="1 3">NBRC 107715</strain>
    </source>
</reference>
<dbReference type="RefSeq" id="WP_147027994.1">
    <property type="nucleotide sequence ID" value="NZ_BJZU01000104.1"/>
</dbReference>
<keyword evidence="4" id="KW-1185">Reference proteome</keyword>
<comment type="caution">
    <text evidence="1">The sequence shown here is derived from an EMBL/GenBank/DDBJ whole genome shotgun (WGS) entry which is preliminary data.</text>
</comment>
<dbReference type="AlphaFoldDB" id="A0A512J957"/>
<dbReference type="EMBL" id="BSPK01000072">
    <property type="protein sequence ID" value="GLS65485.1"/>
    <property type="molecule type" value="Genomic_DNA"/>
</dbReference>
<dbReference type="Proteomes" id="UP000321960">
    <property type="component" value="Unassembled WGS sequence"/>
</dbReference>
<dbReference type="Proteomes" id="UP001156856">
    <property type="component" value="Unassembled WGS sequence"/>
</dbReference>
<protein>
    <submittedName>
        <fullName evidence="1">Uncharacterized protein</fullName>
    </submittedName>
</protein>
<gene>
    <name evidence="2" type="ORF">GCM10007888_38670</name>
    <name evidence="1" type="ORF">MOX02_44830</name>
</gene>
<dbReference type="OrthoDB" id="9852652at2"/>
<reference evidence="2" key="1">
    <citation type="journal article" date="2014" name="Int. J. Syst. Evol. Microbiol.">
        <title>Complete genome of a new Firmicutes species belonging to the dominant human colonic microbiota ('Ruminococcus bicirculans') reveals two chromosomes and a selective capacity to utilize plant glucans.</title>
        <authorList>
            <consortium name="NISC Comparative Sequencing Program"/>
            <person name="Wegmann U."/>
            <person name="Louis P."/>
            <person name="Goesmann A."/>
            <person name="Henrissat B."/>
            <person name="Duncan S.H."/>
            <person name="Flint H.J."/>
        </authorList>
    </citation>
    <scope>NUCLEOTIDE SEQUENCE</scope>
    <source>
        <strain evidence="2">NBRC 107715</strain>
    </source>
</reference>
<evidence type="ECO:0000313" key="1">
    <source>
        <dbReference type="EMBL" id="GEP06445.1"/>
    </source>
</evidence>
<name>A0A512J957_9HYPH</name>